<evidence type="ECO:0000313" key="2">
    <source>
        <dbReference type="Proteomes" id="UP000494329"/>
    </source>
</evidence>
<dbReference type="Proteomes" id="UP000494329">
    <property type="component" value="Unassembled WGS sequence"/>
</dbReference>
<sequence>MLLCRETPRKVRAEFLDQQRDAVRAAALVADRVFDSHFVERRAVAELHGQRVGNRTLVRVVIILRVLRVFHAFDLRAQRVDARILRDCILVVRGGEPPEDQRHRNHVLDAVIAIGRVIQRPFLVDDADGRFVRADCDLRDVLDAFALRGKLRVQRHRRFDRGLRVELGRKRNLEQHVFHHVRTVRTLELECIAVEQHVVEAPRLRTQHRRIAHLAGLRDQREAHRARRGVAGGPRLARAGVRRMAVRAQRVPIDERERHRVDQLVAREADQLADHRGRRELDEQHMIEPDLVERVLERDAALNFVRLDHADQDVFHRQRLFARCDGVARQPVGGGENAAEVIGRMAPFGGEPGVVEVEPADHRADIERGLDRIELE</sequence>
<keyword evidence="2" id="KW-1185">Reference proteome</keyword>
<reference evidence="1 2" key="1">
    <citation type="submission" date="2020-04" db="EMBL/GenBank/DDBJ databases">
        <authorList>
            <person name="De Canck E."/>
        </authorList>
    </citation>
    <scope>NUCLEOTIDE SEQUENCE [LARGE SCALE GENOMIC DNA]</scope>
    <source>
        <strain evidence="1 2">LMG 29739</strain>
    </source>
</reference>
<name>A0A6J5F7D3_9BURK</name>
<dbReference type="AlphaFoldDB" id="A0A6J5F7D3"/>
<gene>
    <name evidence="1" type="ORF">LMG29739_06363</name>
</gene>
<dbReference type="EMBL" id="CADIKF010000125">
    <property type="protein sequence ID" value="CAB3773046.1"/>
    <property type="molecule type" value="Genomic_DNA"/>
</dbReference>
<proteinExistence type="predicted"/>
<organism evidence="1 2">
    <name type="scientific">Paraburkholderia solisilvae</name>
    <dbReference type="NCBI Taxonomy" id="624376"/>
    <lineage>
        <taxon>Bacteria</taxon>
        <taxon>Pseudomonadati</taxon>
        <taxon>Pseudomonadota</taxon>
        <taxon>Betaproteobacteria</taxon>
        <taxon>Burkholderiales</taxon>
        <taxon>Burkholderiaceae</taxon>
        <taxon>Paraburkholderia</taxon>
    </lineage>
</organism>
<protein>
    <submittedName>
        <fullName evidence="1">Uncharacterized protein</fullName>
    </submittedName>
</protein>
<evidence type="ECO:0000313" key="1">
    <source>
        <dbReference type="EMBL" id="CAB3773046.1"/>
    </source>
</evidence>
<accession>A0A6J5F7D3</accession>